<reference evidence="1 2" key="1">
    <citation type="journal article" date="2013" name="Nat. Genet.">
        <title>The high-quality draft genome of peach (Prunus persica) identifies unique patterns of genetic diversity, domestication and genome evolution.</title>
        <authorList>
            <consortium name="International Peach Genome Initiative"/>
            <person name="Verde I."/>
            <person name="Abbott A.G."/>
            <person name="Scalabrin S."/>
            <person name="Jung S."/>
            <person name="Shu S."/>
            <person name="Marroni F."/>
            <person name="Zhebentyayeva T."/>
            <person name="Dettori M.T."/>
            <person name="Grimwood J."/>
            <person name="Cattonaro F."/>
            <person name="Zuccolo A."/>
            <person name="Rossini L."/>
            <person name="Jenkins J."/>
            <person name="Vendramin E."/>
            <person name="Meisel L.A."/>
            <person name="Decroocq V."/>
            <person name="Sosinski B."/>
            <person name="Prochnik S."/>
            <person name="Mitros T."/>
            <person name="Policriti A."/>
            <person name="Cipriani G."/>
            <person name="Dondini L."/>
            <person name="Ficklin S."/>
            <person name="Goodstein D.M."/>
            <person name="Xuan P."/>
            <person name="Del Fabbro C."/>
            <person name="Aramini V."/>
            <person name="Copetti D."/>
            <person name="Gonzalez S."/>
            <person name="Horner D.S."/>
            <person name="Falchi R."/>
            <person name="Lucas S."/>
            <person name="Mica E."/>
            <person name="Maldonado J."/>
            <person name="Lazzari B."/>
            <person name="Bielenberg D."/>
            <person name="Pirona R."/>
            <person name="Miculan M."/>
            <person name="Barakat A."/>
            <person name="Testolin R."/>
            <person name="Stella A."/>
            <person name="Tartarini S."/>
            <person name="Tonutti P."/>
            <person name="Arus P."/>
            <person name="Orellana A."/>
            <person name="Wells C."/>
            <person name="Main D."/>
            <person name="Vizzotto G."/>
            <person name="Silva H."/>
            <person name="Salamini F."/>
            <person name="Schmutz J."/>
            <person name="Morgante M."/>
            <person name="Rokhsar D.S."/>
        </authorList>
    </citation>
    <scope>NUCLEOTIDE SEQUENCE [LARGE SCALE GENOMIC DNA]</scope>
    <source>
        <strain evidence="2">cv. Nemared</strain>
    </source>
</reference>
<gene>
    <name evidence="1" type="ORF">PRUPE_4G031300</name>
</gene>
<evidence type="ECO:0000313" key="2">
    <source>
        <dbReference type="Proteomes" id="UP000006882"/>
    </source>
</evidence>
<dbReference type="EMBL" id="CM007654">
    <property type="protein sequence ID" value="ONI10160.1"/>
    <property type="molecule type" value="Genomic_DNA"/>
</dbReference>
<dbReference type="PANTHER" id="PTHR32444">
    <property type="entry name" value="BULB-TYPE LECTIN DOMAIN-CONTAINING PROTEIN"/>
    <property type="match status" value="1"/>
</dbReference>
<name>A0A251PGK1_PRUPE</name>
<dbReference type="PANTHER" id="PTHR32444:SF63">
    <property type="entry name" value="G-TYPE LECTIN S-RECEPTOR-LIKE SERINE_THREONINE-PROTEIN KINASE RKS1"/>
    <property type="match status" value="1"/>
</dbReference>
<dbReference type="Gramene" id="ONI10160">
    <property type="protein sequence ID" value="ONI10160"/>
    <property type="gene ID" value="PRUPE_4G031300"/>
</dbReference>
<protein>
    <submittedName>
        <fullName evidence="1">Uncharacterized protein</fullName>
    </submittedName>
</protein>
<evidence type="ECO:0000313" key="1">
    <source>
        <dbReference type="EMBL" id="ONI10160.1"/>
    </source>
</evidence>
<dbReference type="STRING" id="3760.A0A251PGK1"/>
<keyword evidence="2" id="KW-1185">Reference proteome</keyword>
<accession>A0A251PGK1</accession>
<sequence>MNKKGTSTCRNGEGFVKLARVKIPDSSTRTRVRMRMRRVKSWHGDLMDTRTYLDMGQDYIHTYDRVDAITLGRKKRSLDCMIVFLLCGTGMLTGNFQDRENMRVEKAIRMLYGDYKFSLRLATGSTYLEDSTADVDETRINSDLPFFDLATISVAANNFSVANKLGKGGFGTVRI</sequence>
<dbReference type="Proteomes" id="UP000006882">
    <property type="component" value="Chromosome G4"/>
</dbReference>
<proteinExistence type="predicted"/>
<dbReference type="AlphaFoldDB" id="A0A251PGK1"/>
<organism evidence="1 2">
    <name type="scientific">Prunus persica</name>
    <name type="common">Peach</name>
    <name type="synonym">Amygdalus persica</name>
    <dbReference type="NCBI Taxonomy" id="3760"/>
    <lineage>
        <taxon>Eukaryota</taxon>
        <taxon>Viridiplantae</taxon>
        <taxon>Streptophyta</taxon>
        <taxon>Embryophyta</taxon>
        <taxon>Tracheophyta</taxon>
        <taxon>Spermatophyta</taxon>
        <taxon>Magnoliopsida</taxon>
        <taxon>eudicotyledons</taxon>
        <taxon>Gunneridae</taxon>
        <taxon>Pentapetalae</taxon>
        <taxon>rosids</taxon>
        <taxon>fabids</taxon>
        <taxon>Rosales</taxon>
        <taxon>Rosaceae</taxon>
        <taxon>Amygdaloideae</taxon>
        <taxon>Amygdaleae</taxon>
        <taxon>Prunus</taxon>
    </lineage>
</organism>